<reference evidence="2 3" key="1">
    <citation type="submission" date="2019-10" db="EMBL/GenBank/DDBJ databases">
        <title>Genomic analysis of Raineyella sp. CBA3103.</title>
        <authorList>
            <person name="Roh S.W."/>
        </authorList>
    </citation>
    <scope>NUCLEOTIDE SEQUENCE [LARGE SCALE GENOMIC DNA]</scope>
    <source>
        <strain evidence="2 3">CBA3103</strain>
    </source>
</reference>
<evidence type="ECO:0000313" key="2">
    <source>
        <dbReference type="EMBL" id="QGF24834.1"/>
    </source>
</evidence>
<feature type="domain" description="DUF1707" evidence="1">
    <location>
        <begin position="7"/>
        <end position="58"/>
    </location>
</feature>
<evidence type="ECO:0000313" key="3">
    <source>
        <dbReference type="Proteomes" id="UP000386847"/>
    </source>
</evidence>
<dbReference type="EMBL" id="CP045725">
    <property type="protein sequence ID" value="QGF24834.1"/>
    <property type="molecule type" value="Genomic_DNA"/>
</dbReference>
<sequence length="230" mass="25239">MSERSGMRIGDVERDQVIDLLQHAVGDGRLGMTEGRERIEQALAARTYGDLDPLVADLTPVLPSMAEDVEALHPFNRPLDRVAVPGESREPGWAPDDPLVISAPFDDDRRVGEWSLPPYIRVTTGFGDVTLVCLEATAETRVIRIEVSGGAGDIRLILPEGWAVRADRVARGIGGVRVRVPGRPARGAPLLELSGTLTLGDLVARPANAIDLWLLRRRKRRRLRQRALQA</sequence>
<proteinExistence type="predicted"/>
<dbReference type="InterPro" id="IPR012551">
    <property type="entry name" value="DUF1707_SHOCT-like"/>
</dbReference>
<dbReference type="KEGG" id="rain:Rai3103_15735"/>
<name>A0A5Q2FH12_9ACTN</name>
<accession>A0A5Q2FH12</accession>
<dbReference type="AlphaFoldDB" id="A0A5Q2FH12"/>
<dbReference type="PANTHER" id="PTHR40763">
    <property type="entry name" value="MEMBRANE PROTEIN-RELATED"/>
    <property type="match status" value="1"/>
</dbReference>
<keyword evidence="3" id="KW-1185">Reference proteome</keyword>
<evidence type="ECO:0000259" key="1">
    <source>
        <dbReference type="Pfam" id="PF08044"/>
    </source>
</evidence>
<dbReference type="Proteomes" id="UP000386847">
    <property type="component" value="Chromosome"/>
</dbReference>
<dbReference type="PANTHER" id="PTHR40763:SF5">
    <property type="entry name" value="MEMBRANE PROTEIN"/>
    <property type="match status" value="1"/>
</dbReference>
<dbReference type="RefSeq" id="WP_153573363.1">
    <property type="nucleotide sequence ID" value="NZ_CP045725.1"/>
</dbReference>
<protein>
    <submittedName>
        <fullName evidence="2">DUF1707 domain-containing protein</fullName>
    </submittedName>
</protein>
<dbReference type="Pfam" id="PF08044">
    <property type="entry name" value="DUF1707"/>
    <property type="match status" value="1"/>
</dbReference>
<organism evidence="2 3">
    <name type="scientific">Raineyella fluvialis</name>
    <dbReference type="NCBI Taxonomy" id="2662261"/>
    <lineage>
        <taxon>Bacteria</taxon>
        <taxon>Bacillati</taxon>
        <taxon>Actinomycetota</taxon>
        <taxon>Actinomycetes</taxon>
        <taxon>Propionibacteriales</taxon>
        <taxon>Propionibacteriaceae</taxon>
        <taxon>Raineyella</taxon>
    </lineage>
</organism>
<gene>
    <name evidence="2" type="ORF">Rai3103_15735</name>
</gene>